<dbReference type="OrthoDB" id="207120at2759"/>
<keyword evidence="6" id="KW-1185">Reference proteome</keyword>
<keyword evidence="1" id="KW-0040">ANK repeat</keyword>
<dbReference type="EMBL" id="CAJNOQ010013715">
    <property type="protein sequence ID" value="CAF1327326.1"/>
    <property type="molecule type" value="Genomic_DNA"/>
</dbReference>
<dbReference type="Proteomes" id="UP000677228">
    <property type="component" value="Unassembled WGS sequence"/>
</dbReference>
<dbReference type="Gene3D" id="1.25.40.20">
    <property type="entry name" value="Ankyrin repeat-containing domain"/>
    <property type="match status" value="1"/>
</dbReference>
<evidence type="ECO:0008006" key="7">
    <source>
        <dbReference type="Google" id="ProtNLM"/>
    </source>
</evidence>
<proteinExistence type="predicted"/>
<dbReference type="SUPFAM" id="SSF48403">
    <property type="entry name" value="Ankyrin repeat"/>
    <property type="match status" value="1"/>
</dbReference>
<protein>
    <recommendedName>
        <fullName evidence="7">Ankyrin repeat protein</fullName>
    </recommendedName>
</protein>
<name>A0A815FM46_9BILA</name>
<evidence type="ECO:0000313" key="4">
    <source>
        <dbReference type="EMBL" id="CAF4127548.1"/>
    </source>
</evidence>
<evidence type="ECO:0000313" key="3">
    <source>
        <dbReference type="EMBL" id="CAF1327326.1"/>
    </source>
</evidence>
<dbReference type="EMBL" id="CAJOBC010051063">
    <property type="protein sequence ID" value="CAF4177958.1"/>
    <property type="molecule type" value="Genomic_DNA"/>
</dbReference>
<evidence type="ECO:0000313" key="6">
    <source>
        <dbReference type="Proteomes" id="UP000663829"/>
    </source>
</evidence>
<organism evidence="3 6">
    <name type="scientific">Didymodactylos carnosus</name>
    <dbReference type="NCBI Taxonomy" id="1234261"/>
    <lineage>
        <taxon>Eukaryota</taxon>
        <taxon>Metazoa</taxon>
        <taxon>Spiralia</taxon>
        <taxon>Gnathifera</taxon>
        <taxon>Rotifera</taxon>
        <taxon>Eurotatoria</taxon>
        <taxon>Bdelloidea</taxon>
        <taxon>Philodinida</taxon>
        <taxon>Philodinidae</taxon>
        <taxon>Didymodactylos</taxon>
    </lineage>
</organism>
<dbReference type="EMBL" id="CAJOBA010042137">
    <property type="protein sequence ID" value="CAF4127548.1"/>
    <property type="molecule type" value="Genomic_DNA"/>
</dbReference>
<dbReference type="AlphaFoldDB" id="A0A815FM46"/>
<dbReference type="Proteomes" id="UP000663829">
    <property type="component" value="Unassembled WGS sequence"/>
</dbReference>
<evidence type="ECO:0000256" key="1">
    <source>
        <dbReference type="PROSITE-ProRule" id="PRU00023"/>
    </source>
</evidence>
<dbReference type="Proteomes" id="UP000682733">
    <property type="component" value="Unassembled WGS sequence"/>
</dbReference>
<dbReference type="PROSITE" id="PS50088">
    <property type="entry name" value="ANK_REPEAT"/>
    <property type="match status" value="1"/>
</dbReference>
<dbReference type="Proteomes" id="UP000681722">
    <property type="component" value="Unassembled WGS sequence"/>
</dbReference>
<dbReference type="Pfam" id="PF12796">
    <property type="entry name" value="Ank_2"/>
    <property type="match status" value="1"/>
</dbReference>
<gene>
    <name evidence="3" type="ORF">GPM918_LOCUS29771</name>
    <name evidence="2" type="ORF">OVA965_LOCUS29307</name>
    <name evidence="5" type="ORF">SRO942_LOCUS30361</name>
    <name evidence="4" type="ORF">TMI583_LOCUS30077</name>
</gene>
<dbReference type="EMBL" id="CAJNOK010020539">
    <property type="protein sequence ID" value="CAF1318142.1"/>
    <property type="molecule type" value="Genomic_DNA"/>
</dbReference>
<feature type="repeat" description="ANK" evidence="1">
    <location>
        <begin position="52"/>
        <end position="74"/>
    </location>
</feature>
<sequence>MGNCLTHDQTQSPNVTAVSDLYTACGNGDTQRVEQILKRIVHDEQLNRVEPNGSTTLHAAAYFGHKEIVELLLQQKYISTTIINRYGNIAEEESADDDIRTLFQDRKNADNTTITNDKERFQFYEIIRLIQQ</sequence>
<dbReference type="PROSITE" id="PS50297">
    <property type="entry name" value="ANK_REP_REGION"/>
    <property type="match status" value="1"/>
</dbReference>
<evidence type="ECO:0000313" key="2">
    <source>
        <dbReference type="EMBL" id="CAF1318142.1"/>
    </source>
</evidence>
<accession>A0A815FM46</accession>
<reference evidence="3" key="1">
    <citation type="submission" date="2021-02" db="EMBL/GenBank/DDBJ databases">
        <authorList>
            <person name="Nowell W R."/>
        </authorList>
    </citation>
    <scope>NUCLEOTIDE SEQUENCE</scope>
</reference>
<comment type="caution">
    <text evidence="3">The sequence shown here is derived from an EMBL/GenBank/DDBJ whole genome shotgun (WGS) entry which is preliminary data.</text>
</comment>
<evidence type="ECO:0000313" key="5">
    <source>
        <dbReference type="EMBL" id="CAF4177958.1"/>
    </source>
</evidence>
<dbReference type="InterPro" id="IPR036770">
    <property type="entry name" value="Ankyrin_rpt-contain_sf"/>
</dbReference>
<dbReference type="InterPro" id="IPR002110">
    <property type="entry name" value="Ankyrin_rpt"/>
</dbReference>